<evidence type="ECO:0000256" key="1">
    <source>
        <dbReference type="SAM" id="Coils"/>
    </source>
</evidence>
<proteinExistence type="predicted"/>
<sequence>MAKLNVTQAAKAAGISRTTFYKDIDKKRISFDVDERGNKLFDTSELLRHYPDLKAVDTPKTVQVNKVEQPEHSVDYMEYLMLKKENEMLRRERDIERERREAAEFREESHLRIIEKQTYLLEGSKRDQYPAMPQQPVQELPEPETVTPQAAPKAGGFFGWLLGN</sequence>
<organism evidence="3 4">
    <name type="scientific">Catalinimonas alkaloidigena</name>
    <dbReference type="NCBI Taxonomy" id="1075417"/>
    <lineage>
        <taxon>Bacteria</taxon>
        <taxon>Pseudomonadati</taxon>
        <taxon>Bacteroidota</taxon>
        <taxon>Cytophagia</taxon>
        <taxon>Cytophagales</taxon>
        <taxon>Catalimonadaceae</taxon>
        <taxon>Catalinimonas</taxon>
    </lineage>
</organism>
<dbReference type="RefSeq" id="WP_089681682.1">
    <property type="nucleotide sequence ID" value="NZ_FNFO01000003.1"/>
</dbReference>
<feature type="coiled-coil region" evidence="1">
    <location>
        <begin position="79"/>
        <end position="108"/>
    </location>
</feature>
<dbReference type="EMBL" id="FNFO01000003">
    <property type="protein sequence ID" value="SDK84345.1"/>
    <property type="molecule type" value="Genomic_DNA"/>
</dbReference>
<evidence type="ECO:0000313" key="4">
    <source>
        <dbReference type="Proteomes" id="UP000198510"/>
    </source>
</evidence>
<dbReference type="STRING" id="1075417.SAMN05421823_103695"/>
<evidence type="ECO:0000256" key="2">
    <source>
        <dbReference type="SAM" id="MobiDB-lite"/>
    </source>
</evidence>
<feature type="region of interest" description="Disordered" evidence="2">
    <location>
        <begin position="125"/>
        <end position="152"/>
    </location>
</feature>
<protein>
    <recommendedName>
        <fullName evidence="5">DNA binding domain-containing protein, excisionase family</fullName>
    </recommendedName>
</protein>
<evidence type="ECO:0000313" key="3">
    <source>
        <dbReference type="EMBL" id="SDK84345.1"/>
    </source>
</evidence>
<keyword evidence="4" id="KW-1185">Reference proteome</keyword>
<evidence type="ECO:0008006" key="5">
    <source>
        <dbReference type="Google" id="ProtNLM"/>
    </source>
</evidence>
<keyword evidence="1" id="KW-0175">Coiled coil</keyword>
<name>A0A1G9F7N8_9BACT</name>
<dbReference type="AlphaFoldDB" id="A0A1G9F7N8"/>
<accession>A0A1G9F7N8</accession>
<feature type="compositionally biased region" description="Low complexity" evidence="2">
    <location>
        <begin position="134"/>
        <end position="149"/>
    </location>
</feature>
<dbReference type="OrthoDB" id="962262at2"/>
<dbReference type="Proteomes" id="UP000198510">
    <property type="component" value="Unassembled WGS sequence"/>
</dbReference>
<reference evidence="3 4" key="1">
    <citation type="submission" date="2016-10" db="EMBL/GenBank/DDBJ databases">
        <authorList>
            <person name="de Groot N.N."/>
        </authorList>
    </citation>
    <scope>NUCLEOTIDE SEQUENCE [LARGE SCALE GENOMIC DNA]</scope>
    <source>
        <strain evidence="3 4">DSM 25186</strain>
    </source>
</reference>
<gene>
    <name evidence="3" type="ORF">SAMN05421823_103695</name>
</gene>